<reference evidence="1 2" key="1">
    <citation type="submission" date="2017-09" db="EMBL/GenBank/DDBJ databases">
        <title>Depth-based differentiation of microbial function through sediment-hosted aquifers and enrichment of novel symbionts in the deep terrestrial subsurface.</title>
        <authorList>
            <person name="Probst A.J."/>
            <person name="Ladd B."/>
            <person name="Jarett J.K."/>
            <person name="Geller-Mcgrath D.E."/>
            <person name="Sieber C.M."/>
            <person name="Emerson J.B."/>
            <person name="Anantharaman K."/>
            <person name="Thomas B.C."/>
            <person name="Malmstrom R."/>
            <person name="Stieglmeier M."/>
            <person name="Klingl A."/>
            <person name="Woyke T."/>
            <person name="Ryan C.M."/>
            <person name="Banfield J.F."/>
        </authorList>
    </citation>
    <scope>NUCLEOTIDE SEQUENCE [LARGE SCALE GENOMIC DNA]</scope>
    <source>
        <strain evidence="1">CG10_big_fil_rev_8_21_14_0_10_42_12</strain>
    </source>
</reference>
<dbReference type="CDD" id="cd24049">
    <property type="entry name" value="ASKHA_NBD_PilM"/>
    <property type="match status" value="1"/>
</dbReference>
<dbReference type="NCBIfam" id="TIGR01175">
    <property type="entry name" value="pilM"/>
    <property type="match status" value="1"/>
</dbReference>
<sequence length="375" mass="40604">MKLNLFGGFLKQKADSVLGIDIGSSSIKVVQISKKGSQAVLDTYGELSLGPYGNVSVGRSVRLSPEKIAEALTALITEKEVGIKAKVAGIAVPFESSLMTTFSIPESASKELDAVVPLEARKYIPVPISEVTIDWSIVPSHKESTTDDIVKTEVPHPKIEKEIEVLLVAIHNDILQAYKQIATDSKLDVRFFEIEIFSTLRAIVDNEGAPVMIIDMGATNTKVYILERGVVRASHTINFGAQDITQAIATGLNMPFEEAEVLKRDIGLGQTTSGTDIAKMVEVPLGRIFSQANRIMFNFVKRYNTPLKQVLLVGGGSAIKGIDAYATNMLKTETVMANPFSKLNTPAFIDDVLARTGPEFVVAVGLALRALREVS</sequence>
<dbReference type="SUPFAM" id="SSF53067">
    <property type="entry name" value="Actin-like ATPase domain"/>
    <property type="match status" value="2"/>
</dbReference>
<dbReference type="EMBL" id="PCXL01000006">
    <property type="protein sequence ID" value="PIR38858.1"/>
    <property type="molecule type" value="Genomic_DNA"/>
</dbReference>
<dbReference type="InterPro" id="IPR005883">
    <property type="entry name" value="PilM"/>
</dbReference>
<dbReference type="InterPro" id="IPR043129">
    <property type="entry name" value="ATPase_NBD"/>
</dbReference>
<dbReference type="Pfam" id="PF11104">
    <property type="entry name" value="PilM_2"/>
    <property type="match status" value="1"/>
</dbReference>
<dbReference type="Gene3D" id="3.30.420.40">
    <property type="match status" value="2"/>
</dbReference>
<dbReference type="PANTHER" id="PTHR32432">
    <property type="entry name" value="CELL DIVISION PROTEIN FTSA-RELATED"/>
    <property type="match status" value="1"/>
</dbReference>
<dbReference type="AlphaFoldDB" id="A0A2H0QX66"/>
<evidence type="ECO:0000313" key="1">
    <source>
        <dbReference type="EMBL" id="PIR38858.1"/>
    </source>
</evidence>
<gene>
    <name evidence="1" type="ORF">COV34_00250</name>
</gene>
<evidence type="ECO:0000313" key="2">
    <source>
        <dbReference type="Proteomes" id="UP000231333"/>
    </source>
</evidence>
<evidence type="ECO:0008006" key="3">
    <source>
        <dbReference type="Google" id="ProtNLM"/>
    </source>
</evidence>
<organism evidence="1 2">
    <name type="scientific">Candidatus Zambryskibacteria bacterium CG10_big_fil_rev_8_21_14_0_10_42_12</name>
    <dbReference type="NCBI Taxonomy" id="1975115"/>
    <lineage>
        <taxon>Bacteria</taxon>
        <taxon>Candidatus Zambryskiibacteriota</taxon>
    </lineage>
</organism>
<dbReference type="Proteomes" id="UP000231333">
    <property type="component" value="Unassembled WGS sequence"/>
</dbReference>
<comment type="caution">
    <text evidence="1">The sequence shown here is derived from an EMBL/GenBank/DDBJ whole genome shotgun (WGS) entry which is preliminary data.</text>
</comment>
<dbReference type="Gene3D" id="3.30.1490.300">
    <property type="match status" value="1"/>
</dbReference>
<accession>A0A2H0QX66</accession>
<dbReference type="PIRSF" id="PIRSF019169">
    <property type="entry name" value="PilM"/>
    <property type="match status" value="1"/>
</dbReference>
<name>A0A2H0QX66_9BACT</name>
<proteinExistence type="predicted"/>
<protein>
    <recommendedName>
        <fullName evidence="3">SHS2 domain-containing protein</fullName>
    </recommendedName>
</protein>
<dbReference type="InterPro" id="IPR050696">
    <property type="entry name" value="FtsA/MreB"/>
</dbReference>
<dbReference type="PANTHER" id="PTHR32432:SF3">
    <property type="entry name" value="ETHANOLAMINE UTILIZATION PROTEIN EUTJ"/>
    <property type="match status" value="1"/>
</dbReference>